<dbReference type="InParanoid" id="A0A0D2WT59"/>
<feature type="region of interest" description="Disordered" evidence="1">
    <location>
        <begin position="1"/>
        <end position="25"/>
    </location>
</feature>
<feature type="compositionally biased region" description="Basic and acidic residues" evidence="1">
    <location>
        <begin position="67"/>
        <end position="86"/>
    </location>
</feature>
<name>A0A0D2WT59_CAPO3</name>
<dbReference type="EMBL" id="KE346367">
    <property type="protein sequence ID" value="KJE94773.1"/>
    <property type="molecule type" value="Genomic_DNA"/>
</dbReference>
<keyword evidence="3" id="KW-1185">Reference proteome</keyword>
<sequence length="109" mass="12702">MNINPEEAEAKKRGRRNPGSLDRQIDKSTRAEMLLFRGRDSRAFFFHSFFFAVQSGGFRPVKLATLEQKDRPEKHAEERWSPPDRSGKKKRSPQWHLGEVFKKSARCQG</sequence>
<feature type="region of interest" description="Disordered" evidence="1">
    <location>
        <begin position="66"/>
        <end position="109"/>
    </location>
</feature>
<evidence type="ECO:0000313" key="2">
    <source>
        <dbReference type="EMBL" id="KJE94773.1"/>
    </source>
</evidence>
<evidence type="ECO:0000256" key="1">
    <source>
        <dbReference type="SAM" id="MobiDB-lite"/>
    </source>
</evidence>
<gene>
    <name evidence="2" type="ORF">CAOG_009845</name>
</gene>
<dbReference type="Proteomes" id="UP000008743">
    <property type="component" value="Unassembled WGS sequence"/>
</dbReference>
<proteinExistence type="predicted"/>
<accession>A0A0D2WT59</accession>
<reference evidence="3" key="1">
    <citation type="submission" date="2011-02" db="EMBL/GenBank/DDBJ databases">
        <title>The Genome Sequence of Capsaspora owczarzaki ATCC 30864.</title>
        <authorList>
            <person name="Russ C."/>
            <person name="Cuomo C."/>
            <person name="Burger G."/>
            <person name="Gray M.W."/>
            <person name="Holland P.W.H."/>
            <person name="King N."/>
            <person name="Lang F.B.F."/>
            <person name="Roger A.J."/>
            <person name="Ruiz-Trillo I."/>
            <person name="Young S.K."/>
            <person name="Zeng Q."/>
            <person name="Gargeya S."/>
            <person name="Alvarado L."/>
            <person name="Berlin A."/>
            <person name="Chapman S.B."/>
            <person name="Chen Z."/>
            <person name="Freedman E."/>
            <person name="Gellesch M."/>
            <person name="Goldberg J."/>
            <person name="Griggs A."/>
            <person name="Gujja S."/>
            <person name="Heilman E."/>
            <person name="Heiman D."/>
            <person name="Howarth C."/>
            <person name="Mehta T."/>
            <person name="Neiman D."/>
            <person name="Pearson M."/>
            <person name="Roberts A."/>
            <person name="Saif S."/>
            <person name="Shea T."/>
            <person name="Shenoy N."/>
            <person name="Sisk P."/>
            <person name="Stolte C."/>
            <person name="Sykes S."/>
            <person name="White J."/>
            <person name="Yandava C."/>
            <person name="Haas B."/>
            <person name="Nusbaum C."/>
            <person name="Birren B."/>
        </authorList>
    </citation>
    <scope>NUCLEOTIDE SEQUENCE</scope>
    <source>
        <strain evidence="3">ATCC 30864</strain>
    </source>
</reference>
<protein>
    <submittedName>
        <fullName evidence="2">Uncharacterized protein</fullName>
    </submittedName>
</protein>
<evidence type="ECO:0000313" key="3">
    <source>
        <dbReference type="Proteomes" id="UP000008743"/>
    </source>
</evidence>
<dbReference type="AlphaFoldDB" id="A0A0D2WT59"/>
<organism evidence="2 3">
    <name type="scientific">Capsaspora owczarzaki (strain ATCC 30864)</name>
    <dbReference type="NCBI Taxonomy" id="595528"/>
    <lineage>
        <taxon>Eukaryota</taxon>
        <taxon>Filasterea</taxon>
        <taxon>Capsaspora</taxon>
    </lineage>
</organism>